<keyword evidence="1" id="KW-0472">Membrane</keyword>
<feature type="transmembrane region" description="Helical" evidence="1">
    <location>
        <begin position="6"/>
        <end position="25"/>
    </location>
</feature>
<dbReference type="AlphaFoldDB" id="A0AAU7EL48"/>
<organism evidence="2 3">
    <name type="scientific">Mariniflexile litorale</name>
    <dbReference type="NCBI Taxonomy" id="3045158"/>
    <lineage>
        <taxon>Bacteria</taxon>
        <taxon>Pseudomonadati</taxon>
        <taxon>Bacteroidota</taxon>
        <taxon>Flavobacteriia</taxon>
        <taxon>Flavobacteriales</taxon>
        <taxon>Flavobacteriaceae</taxon>
        <taxon>Mariniflexile</taxon>
    </lineage>
</organism>
<sequence length="202" mass="23743">MKFFKRYGSIILLVSLFVFGGMFLLEKYKTPKANNIAEYKFFSLHQENWKSKRVNQFVNDINYTATEVPIQYYLLKNNPDDSAKIDSLYQINAKERIIEIEFQHVNEADLLLEDYTKRNYDDAVKYMAFTIEKDFTVVTSSNDTIPCSGVNFERNFKIAPFKRALLYFNNINPSDKIKLIYQDYLFGNGIIKFNLTDIPLKV</sequence>
<protein>
    <submittedName>
        <fullName evidence="2">Uncharacterized protein</fullName>
    </submittedName>
</protein>
<evidence type="ECO:0000313" key="2">
    <source>
        <dbReference type="EMBL" id="XBL15940.1"/>
    </source>
</evidence>
<dbReference type="KEGG" id="mlil:QLS71_007960"/>
<evidence type="ECO:0000313" key="3">
    <source>
        <dbReference type="Proteomes" id="UP001224325"/>
    </source>
</evidence>
<name>A0AAU7EL48_9FLAO</name>
<proteinExistence type="predicted"/>
<keyword evidence="1" id="KW-0812">Transmembrane</keyword>
<gene>
    <name evidence="2" type="ORF">QLS71_007960</name>
</gene>
<reference evidence="2" key="1">
    <citation type="submission" date="2024-04" db="EMBL/GenBank/DDBJ databases">
        <title>Mariniflexile litorale, isolated from the shallow sediments of the Sea of Japan.</title>
        <authorList>
            <person name="Romanenko L."/>
            <person name="Isaeva M."/>
        </authorList>
    </citation>
    <scope>NUCLEOTIDE SEQUENCE [LARGE SCALE GENOMIC DNA]</scope>
    <source>
        <strain evidence="2">KMM 9835</strain>
    </source>
</reference>
<dbReference type="RefSeq" id="WP_308993694.1">
    <property type="nucleotide sequence ID" value="NZ_CP155618.1"/>
</dbReference>
<evidence type="ECO:0000256" key="1">
    <source>
        <dbReference type="SAM" id="Phobius"/>
    </source>
</evidence>
<dbReference type="EMBL" id="CP155618">
    <property type="protein sequence ID" value="XBL15940.1"/>
    <property type="molecule type" value="Genomic_DNA"/>
</dbReference>
<dbReference type="Proteomes" id="UP001224325">
    <property type="component" value="Chromosome"/>
</dbReference>
<accession>A0AAU7EL48</accession>
<keyword evidence="1" id="KW-1133">Transmembrane helix</keyword>
<keyword evidence="3" id="KW-1185">Reference proteome</keyword>